<evidence type="ECO:0000313" key="2">
    <source>
        <dbReference type="Proteomes" id="UP001058974"/>
    </source>
</evidence>
<dbReference type="AlphaFoldDB" id="A0A9D4WJW2"/>
<sequence>MWTKILEIDKNFFQLRNDDDAYDFAAYACVTQVNGDIYLEHDVSFDDIEDERITDIIDGLDGIGVNLPINPEGIIAGYLSMPQKKFEDDDYLSDELDNPDPDESGDD</sequence>
<name>A0A9D4WJW2_PEA</name>
<accession>A0A9D4WJW2</accession>
<dbReference type="EMBL" id="JAMSHJ010000005">
    <property type="protein sequence ID" value="KAI5404128.1"/>
    <property type="molecule type" value="Genomic_DNA"/>
</dbReference>
<dbReference type="Proteomes" id="UP001058974">
    <property type="component" value="Chromosome 5"/>
</dbReference>
<evidence type="ECO:0000313" key="1">
    <source>
        <dbReference type="EMBL" id="KAI5404128.1"/>
    </source>
</evidence>
<proteinExistence type="predicted"/>
<protein>
    <submittedName>
        <fullName evidence="1">Uncharacterized protein</fullName>
    </submittedName>
</protein>
<gene>
    <name evidence="1" type="ORF">KIW84_051317</name>
</gene>
<dbReference type="Gramene" id="Psat05G0131700-T1">
    <property type="protein sequence ID" value="KAI5404128.1"/>
    <property type="gene ID" value="KIW84_051317"/>
</dbReference>
<organism evidence="1 2">
    <name type="scientific">Pisum sativum</name>
    <name type="common">Garden pea</name>
    <name type="synonym">Lathyrus oleraceus</name>
    <dbReference type="NCBI Taxonomy" id="3888"/>
    <lineage>
        <taxon>Eukaryota</taxon>
        <taxon>Viridiplantae</taxon>
        <taxon>Streptophyta</taxon>
        <taxon>Embryophyta</taxon>
        <taxon>Tracheophyta</taxon>
        <taxon>Spermatophyta</taxon>
        <taxon>Magnoliopsida</taxon>
        <taxon>eudicotyledons</taxon>
        <taxon>Gunneridae</taxon>
        <taxon>Pentapetalae</taxon>
        <taxon>rosids</taxon>
        <taxon>fabids</taxon>
        <taxon>Fabales</taxon>
        <taxon>Fabaceae</taxon>
        <taxon>Papilionoideae</taxon>
        <taxon>50 kb inversion clade</taxon>
        <taxon>NPAAA clade</taxon>
        <taxon>Hologalegina</taxon>
        <taxon>IRL clade</taxon>
        <taxon>Fabeae</taxon>
        <taxon>Lathyrus</taxon>
    </lineage>
</organism>
<comment type="caution">
    <text evidence="1">The sequence shown here is derived from an EMBL/GenBank/DDBJ whole genome shotgun (WGS) entry which is preliminary data.</text>
</comment>
<reference evidence="1 2" key="1">
    <citation type="journal article" date="2022" name="Nat. Genet.">
        <title>Improved pea reference genome and pan-genome highlight genomic features and evolutionary characteristics.</title>
        <authorList>
            <person name="Yang T."/>
            <person name="Liu R."/>
            <person name="Luo Y."/>
            <person name="Hu S."/>
            <person name="Wang D."/>
            <person name="Wang C."/>
            <person name="Pandey M.K."/>
            <person name="Ge S."/>
            <person name="Xu Q."/>
            <person name="Li N."/>
            <person name="Li G."/>
            <person name="Huang Y."/>
            <person name="Saxena R.K."/>
            <person name="Ji Y."/>
            <person name="Li M."/>
            <person name="Yan X."/>
            <person name="He Y."/>
            <person name="Liu Y."/>
            <person name="Wang X."/>
            <person name="Xiang C."/>
            <person name="Varshney R.K."/>
            <person name="Ding H."/>
            <person name="Gao S."/>
            <person name="Zong X."/>
        </authorList>
    </citation>
    <scope>NUCLEOTIDE SEQUENCE [LARGE SCALE GENOMIC DNA]</scope>
    <source>
        <strain evidence="1 2">cv. Zhongwan 6</strain>
    </source>
</reference>
<keyword evidence="2" id="KW-1185">Reference proteome</keyword>